<dbReference type="SUPFAM" id="SSF56059">
    <property type="entry name" value="Glutathione synthetase ATP-binding domain-like"/>
    <property type="match status" value="1"/>
</dbReference>
<proteinExistence type="predicted"/>
<gene>
    <name evidence="2" type="ORF">OFN31_33470</name>
</gene>
<name>A0AAP3A5I2_ECOLX</name>
<dbReference type="InterPro" id="IPR005479">
    <property type="entry name" value="CPAse_ATP-bd"/>
</dbReference>
<dbReference type="PANTHER" id="PTHR48095:SF2">
    <property type="entry name" value="BIOTIN CARBOXYLASE, CHLOROPLASTIC"/>
    <property type="match status" value="1"/>
</dbReference>
<dbReference type="EMBL" id="JAOVKC010001696">
    <property type="protein sequence ID" value="MCV5626538.1"/>
    <property type="molecule type" value="Genomic_DNA"/>
</dbReference>
<dbReference type="AlphaFoldDB" id="A0AAP3A5I2"/>
<feature type="non-terminal residue" evidence="2">
    <location>
        <position position="79"/>
    </location>
</feature>
<reference evidence="2" key="1">
    <citation type="submission" date="2023-06" db="EMBL/GenBank/DDBJ databases">
        <title>Deciphering the underlying mechanisms mediating the transmission of blaNDM gene from human to animals in China.</title>
        <authorList>
            <person name="Chen K."/>
            <person name="Chen S."/>
        </authorList>
    </citation>
    <scope>NUCLEOTIDE SEQUENCE</scope>
    <source>
        <strain evidence="2">1199</strain>
    </source>
</reference>
<protein>
    <submittedName>
        <fullName evidence="2">Acetyl/propionyl-CoA carboxylase subunit alpha</fullName>
    </submittedName>
</protein>
<dbReference type="Gene3D" id="3.30.470.20">
    <property type="entry name" value="ATP-grasp fold, B domain"/>
    <property type="match status" value="1"/>
</dbReference>
<dbReference type="Gene3D" id="3.30.1490.20">
    <property type="entry name" value="ATP-grasp fold, A domain"/>
    <property type="match status" value="1"/>
</dbReference>
<evidence type="ECO:0000313" key="2">
    <source>
        <dbReference type="EMBL" id="MCV5626538.1"/>
    </source>
</evidence>
<dbReference type="PANTHER" id="PTHR48095">
    <property type="entry name" value="PYRUVATE CARBOXYLASE SUBUNIT A"/>
    <property type="match status" value="1"/>
</dbReference>
<accession>A0AAP3A5I2</accession>
<evidence type="ECO:0000313" key="3">
    <source>
        <dbReference type="Proteomes" id="UP001208624"/>
    </source>
</evidence>
<evidence type="ECO:0000259" key="1">
    <source>
        <dbReference type="Pfam" id="PF02786"/>
    </source>
</evidence>
<dbReference type="Pfam" id="PF02786">
    <property type="entry name" value="CPSase_L_D2"/>
    <property type="match status" value="1"/>
</dbReference>
<dbReference type="InterPro" id="IPR013815">
    <property type="entry name" value="ATP_grasp_subdomain_1"/>
</dbReference>
<dbReference type="GO" id="GO:0005524">
    <property type="term" value="F:ATP binding"/>
    <property type="evidence" value="ECO:0007669"/>
    <property type="project" value="InterPro"/>
</dbReference>
<organism evidence="2 3">
    <name type="scientific">Escherichia coli</name>
    <dbReference type="NCBI Taxonomy" id="562"/>
    <lineage>
        <taxon>Bacteria</taxon>
        <taxon>Pseudomonadati</taxon>
        <taxon>Pseudomonadota</taxon>
        <taxon>Gammaproteobacteria</taxon>
        <taxon>Enterobacterales</taxon>
        <taxon>Enterobacteriaceae</taxon>
        <taxon>Escherichia</taxon>
    </lineage>
</organism>
<dbReference type="InterPro" id="IPR051602">
    <property type="entry name" value="ACC_Biotin_Carboxylase"/>
</dbReference>
<feature type="non-terminal residue" evidence="2">
    <location>
        <position position="1"/>
    </location>
</feature>
<dbReference type="GO" id="GO:0003824">
    <property type="term" value="F:catalytic activity"/>
    <property type="evidence" value="ECO:0007669"/>
    <property type="project" value="UniProtKB-ARBA"/>
</dbReference>
<sequence>AWFREEIATLYQSAVSEALTAFGRGECYVEQYLDRPRHIEAQVIADEQGHVVVVGTRDCSLQRRNQKLVEEAPAPFLSA</sequence>
<dbReference type="Proteomes" id="UP001208624">
    <property type="component" value="Unassembled WGS sequence"/>
</dbReference>
<feature type="domain" description="Carbamoyl phosphate synthase ATP-binding" evidence="1">
    <location>
        <begin position="4"/>
        <end position="78"/>
    </location>
</feature>
<comment type="caution">
    <text evidence="2">The sequence shown here is derived from an EMBL/GenBank/DDBJ whole genome shotgun (WGS) entry which is preliminary data.</text>
</comment>